<feature type="compositionally biased region" description="Low complexity" evidence="1">
    <location>
        <begin position="153"/>
        <end position="167"/>
    </location>
</feature>
<feature type="compositionally biased region" description="Polar residues" evidence="1">
    <location>
        <begin position="34"/>
        <end position="53"/>
    </location>
</feature>
<name>A0A4Y2GGY8_ARAVE</name>
<dbReference type="AlphaFoldDB" id="A0A4Y2GGY8"/>
<sequence length="278" mass="30686">MPHTTTNEVVAPSLGALSTVDVWEDPRSLTTFSTFHHSNEKNNSTFSETSFDSSPKENHSNDSRRNGNVEEQKTNGINHWNNKNENGNGSVNGQVDSISKNNLAVPFIKQKTSPKFGKSVKPVTPPPPKLNQKLRIERLNGTSSIDDTQKDQNNVTTSVSTLNNGTGKTEERQSSPLANFLQSTLDGANGDEPNQPKENGASEQERTTDEVTIRLGPTDKRFGFSVVGGCDEGFVPRIENITPVVQELRDRLSTKARPAKNYFFSWCCHLSNIVENLN</sequence>
<protein>
    <submittedName>
        <fullName evidence="2">Uncharacterized protein</fullName>
    </submittedName>
</protein>
<dbReference type="Proteomes" id="UP000499080">
    <property type="component" value="Unassembled WGS sequence"/>
</dbReference>
<comment type="caution">
    <text evidence="2">The sequence shown here is derived from an EMBL/GenBank/DDBJ whole genome shotgun (WGS) entry which is preliminary data.</text>
</comment>
<feature type="region of interest" description="Disordered" evidence="1">
    <location>
        <begin position="34"/>
        <end position="96"/>
    </location>
</feature>
<evidence type="ECO:0000313" key="3">
    <source>
        <dbReference type="Proteomes" id="UP000499080"/>
    </source>
</evidence>
<feature type="compositionally biased region" description="Low complexity" evidence="1">
    <location>
        <begin position="75"/>
        <end position="93"/>
    </location>
</feature>
<organism evidence="2 3">
    <name type="scientific">Araneus ventricosus</name>
    <name type="common">Orbweaver spider</name>
    <name type="synonym">Epeira ventricosa</name>
    <dbReference type="NCBI Taxonomy" id="182803"/>
    <lineage>
        <taxon>Eukaryota</taxon>
        <taxon>Metazoa</taxon>
        <taxon>Ecdysozoa</taxon>
        <taxon>Arthropoda</taxon>
        <taxon>Chelicerata</taxon>
        <taxon>Arachnida</taxon>
        <taxon>Araneae</taxon>
        <taxon>Araneomorphae</taxon>
        <taxon>Entelegynae</taxon>
        <taxon>Araneoidea</taxon>
        <taxon>Araneidae</taxon>
        <taxon>Araneus</taxon>
    </lineage>
</organism>
<gene>
    <name evidence="2" type="ORF">AVEN_32112_1</name>
</gene>
<reference evidence="2 3" key="1">
    <citation type="journal article" date="2019" name="Sci. Rep.">
        <title>Orb-weaving spider Araneus ventricosus genome elucidates the spidroin gene catalogue.</title>
        <authorList>
            <person name="Kono N."/>
            <person name="Nakamura H."/>
            <person name="Ohtoshi R."/>
            <person name="Moran D.A.P."/>
            <person name="Shinohara A."/>
            <person name="Yoshida Y."/>
            <person name="Fujiwara M."/>
            <person name="Mori M."/>
            <person name="Tomita M."/>
            <person name="Arakawa K."/>
        </authorList>
    </citation>
    <scope>NUCLEOTIDE SEQUENCE [LARGE SCALE GENOMIC DNA]</scope>
</reference>
<dbReference type="EMBL" id="BGPR01001358">
    <property type="protein sequence ID" value="GBM51989.1"/>
    <property type="molecule type" value="Genomic_DNA"/>
</dbReference>
<accession>A0A4Y2GGY8</accession>
<evidence type="ECO:0000313" key="2">
    <source>
        <dbReference type="EMBL" id="GBM51989.1"/>
    </source>
</evidence>
<feature type="compositionally biased region" description="Polar residues" evidence="1">
    <location>
        <begin position="174"/>
        <end position="186"/>
    </location>
</feature>
<feature type="region of interest" description="Disordered" evidence="1">
    <location>
        <begin position="113"/>
        <end position="208"/>
    </location>
</feature>
<feature type="compositionally biased region" description="Basic and acidic residues" evidence="1">
    <location>
        <begin position="54"/>
        <end position="73"/>
    </location>
</feature>
<evidence type="ECO:0000256" key="1">
    <source>
        <dbReference type="SAM" id="MobiDB-lite"/>
    </source>
</evidence>
<dbReference type="OrthoDB" id="6426647at2759"/>
<proteinExistence type="predicted"/>
<keyword evidence="3" id="KW-1185">Reference proteome</keyword>